<dbReference type="PANTHER" id="PTHR35518:SF2">
    <property type="entry name" value="MAINTENANCE OF TELOMERE CAPPING PROTEIN 6"/>
    <property type="match status" value="1"/>
</dbReference>
<name>A0A0W8DAJ0_PHYNI</name>
<dbReference type="Gene3D" id="3.20.20.190">
    <property type="entry name" value="Phosphatidylinositol (PI) phosphodiesterase"/>
    <property type="match status" value="1"/>
</dbReference>
<evidence type="ECO:0000256" key="3">
    <source>
        <dbReference type="ARBA" id="ARBA00022989"/>
    </source>
</evidence>
<protein>
    <recommendedName>
        <fullName evidence="8">PLC-like phosphodiesterase</fullName>
    </recommendedName>
</protein>
<accession>A0A0W8DAJ0</accession>
<dbReference type="InterPro" id="IPR017946">
    <property type="entry name" value="PLC-like_Pdiesterase_TIM-brl"/>
</dbReference>
<evidence type="ECO:0000256" key="5">
    <source>
        <dbReference type="SAM" id="SignalP"/>
    </source>
</evidence>
<dbReference type="Proteomes" id="UP000054636">
    <property type="component" value="Unassembled WGS sequence"/>
</dbReference>
<feature type="chain" id="PRO_5006941484" description="PLC-like phosphodiesterase" evidence="5">
    <location>
        <begin position="23"/>
        <end position="868"/>
    </location>
</feature>
<dbReference type="PANTHER" id="PTHR35518">
    <property type="entry name" value="MAINTENANCE OF TELOMOERE CAPPING"/>
    <property type="match status" value="1"/>
</dbReference>
<sequence length="868" mass="92463">MSAGRSWFAMLLLATIAMVASASSLWDHRQLSTQEIHQRLLTEQAAMVDDTATCDEMLENSFLAGPLKSLPAFGGFRTCVNANIFDLYPAIASSPKCDLSTLLSLVDGDSNDLPAFMEVFKNLLGGVMSSNISSVDLKTTLSVWSTNTTKLNGFCNIMNTKAGPCIETLLPALIALFESDAVCCHELNGYLEVLKLLVPAGQTLEQILIDILNGLHQTMCTTANSDGEVCAAHLSSYLSEAISPKESSLLGAIIFRAGVPLYTVAEKDVCSSLERTSLASGLANSASIPYYAASCCASGLSMFLQSLDAVMIHLSGNSLAELFTLITGRQHAATQFATLYPTIQSCAFESTCTSPNFTLSVSNTSSNATTPWPSRDAVAGKTRSPTNVTCKLVKLCDTNNVCSEVCEAGTASIDPWVADAIVYQNEVSYKETLCYTQLPATHNSVITQARGYGNRDQLFNAMLNASNPDSYMRTSNQFLSLTDQLNLGTRFLELDVHYFASALHDAHCSNFGVSLINSLSKDMVISLKSVLEASGEDSTVEWTSDLVGCLPSLSGIRAEEQRLHNESLIEIATWLSSHPNDFVVLFADIGDEVASFGQTDALLKLYANTFGDRLFSPADFESSGGDWNGFTLEDLIRQGKQVVLVTASEANSVMFYSREMCAGWVDIPRNATGPAGTFFGETMNAGKIVRAFESELHYATFGEGSFGGGNKTAETPAQPAKVNASNVPVFVDAGVNFVAPDGLDGATMAAMVWSWAENEPDVSTSTAVMLSGADGRWHGVADSLSISHVACVSSSNRSTWKVVAKGSNCPDGFATGAPRLAVENVALLTVLRLEAGAATAQLDVDLSSISTGQVTQLDVNVPALPVAV</sequence>
<dbReference type="AlphaFoldDB" id="A0A0W8DAJ0"/>
<evidence type="ECO:0000313" key="7">
    <source>
        <dbReference type="Proteomes" id="UP000054636"/>
    </source>
</evidence>
<keyword evidence="5" id="KW-0732">Signal</keyword>
<keyword evidence="4" id="KW-0472">Membrane</keyword>
<comment type="caution">
    <text evidence="6">The sequence shown here is derived from an EMBL/GenBank/DDBJ whole genome shotgun (WGS) entry which is preliminary data.</text>
</comment>
<evidence type="ECO:0000256" key="2">
    <source>
        <dbReference type="ARBA" id="ARBA00022692"/>
    </source>
</evidence>
<dbReference type="GO" id="GO:0008081">
    <property type="term" value="F:phosphoric diester hydrolase activity"/>
    <property type="evidence" value="ECO:0007669"/>
    <property type="project" value="InterPro"/>
</dbReference>
<feature type="signal peptide" evidence="5">
    <location>
        <begin position="1"/>
        <end position="22"/>
    </location>
</feature>
<comment type="subcellular location">
    <subcellularLocation>
        <location evidence="1">Membrane</location>
    </subcellularLocation>
</comment>
<reference evidence="6 7" key="1">
    <citation type="submission" date="2015-11" db="EMBL/GenBank/DDBJ databases">
        <title>Genomes and virulence difference between two physiological races of Phytophthora nicotianae.</title>
        <authorList>
            <person name="Liu H."/>
            <person name="Ma X."/>
            <person name="Yu H."/>
            <person name="Fang D."/>
            <person name="Li Y."/>
            <person name="Wang X."/>
            <person name="Wang W."/>
            <person name="Dong Y."/>
            <person name="Xiao B."/>
        </authorList>
    </citation>
    <scope>NUCLEOTIDE SEQUENCE [LARGE SCALE GENOMIC DNA]</scope>
    <source>
        <strain evidence="7">race 1</strain>
    </source>
</reference>
<evidence type="ECO:0000256" key="1">
    <source>
        <dbReference type="ARBA" id="ARBA00004370"/>
    </source>
</evidence>
<dbReference type="SUPFAM" id="SSF51695">
    <property type="entry name" value="PLC-like phosphodiesterases"/>
    <property type="match status" value="1"/>
</dbReference>
<evidence type="ECO:0008006" key="8">
    <source>
        <dbReference type="Google" id="ProtNLM"/>
    </source>
</evidence>
<proteinExistence type="predicted"/>
<dbReference type="EMBL" id="LNFP01000388">
    <property type="protein sequence ID" value="KUF93392.1"/>
    <property type="molecule type" value="Genomic_DNA"/>
</dbReference>
<dbReference type="GO" id="GO:0006629">
    <property type="term" value="P:lipid metabolic process"/>
    <property type="evidence" value="ECO:0007669"/>
    <property type="project" value="InterPro"/>
</dbReference>
<keyword evidence="3" id="KW-1133">Transmembrane helix</keyword>
<dbReference type="InterPro" id="IPR051008">
    <property type="entry name" value="Telomere_Capping_Maintenance"/>
</dbReference>
<organism evidence="6 7">
    <name type="scientific">Phytophthora nicotianae</name>
    <name type="common">Potato buckeye rot agent</name>
    <name type="synonym">Phytophthora parasitica</name>
    <dbReference type="NCBI Taxonomy" id="4792"/>
    <lineage>
        <taxon>Eukaryota</taxon>
        <taxon>Sar</taxon>
        <taxon>Stramenopiles</taxon>
        <taxon>Oomycota</taxon>
        <taxon>Peronosporomycetes</taxon>
        <taxon>Peronosporales</taxon>
        <taxon>Peronosporaceae</taxon>
        <taxon>Phytophthora</taxon>
    </lineage>
</organism>
<gene>
    <name evidence="6" type="ORF">AM588_10007381</name>
</gene>
<keyword evidence="2" id="KW-0812">Transmembrane</keyword>
<dbReference type="GO" id="GO:0016020">
    <property type="term" value="C:membrane"/>
    <property type="evidence" value="ECO:0007669"/>
    <property type="project" value="UniProtKB-SubCell"/>
</dbReference>
<evidence type="ECO:0000256" key="4">
    <source>
        <dbReference type="ARBA" id="ARBA00023136"/>
    </source>
</evidence>
<evidence type="ECO:0000313" key="6">
    <source>
        <dbReference type="EMBL" id="KUF93392.1"/>
    </source>
</evidence>